<evidence type="ECO:0000256" key="4">
    <source>
        <dbReference type="PROSITE-ProRule" id="PRU00169"/>
    </source>
</evidence>
<dbReference type="NCBIfam" id="TIGR00229">
    <property type="entry name" value="sensory_box"/>
    <property type="match status" value="2"/>
</dbReference>
<dbReference type="SUPFAM" id="SSF55874">
    <property type="entry name" value="ATPase domain of HSP90 chaperone/DNA topoisomerase II/histidine kinase"/>
    <property type="match status" value="1"/>
</dbReference>
<dbReference type="InterPro" id="IPR004358">
    <property type="entry name" value="Sig_transdc_His_kin-like_C"/>
</dbReference>
<feature type="modified residue" description="4-aspartylphosphate" evidence="4">
    <location>
        <position position="609"/>
    </location>
</feature>
<keyword evidence="3 4" id="KW-0597">Phosphoprotein</keyword>
<dbReference type="PROSITE" id="PS50109">
    <property type="entry name" value="HIS_KIN"/>
    <property type="match status" value="1"/>
</dbReference>
<feature type="domain" description="Response regulatory" evidence="6">
    <location>
        <begin position="559"/>
        <end position="675"/>
    </location>
</feature>
<feature type="domain" description="Response regulatory" evidence="6">
    <location>
        <begin position="693"/>
        <end position="807"/>
    </location>
</feature>
<dbReference type="CDD" id="cd00156">
    <property type="entry name" value="REC"/>
    <property type="match status" value="1"/>
</dbReference>
<evidence type="ECO:0000259" key="7">
    <source>
        <dbReference type="PROSITE" id="PS50112"/>
    </source>
</evidence>
<dbReference type="PANTHER" id="PTHR43065">
    <property type="entry name" value="SENSOR HISTIDINE KINASE"/>
    <property type="match status" value="1"/>
</dbReference>
<feature type="domain" description="PAS" evidence="7">
    <location>
        <begin position="12"/>
        <end position="82"/>
    </location>
</feature>
<dbReference type="InterPro" id="IPR013655">
    <property type="entry name" value="PAS_fold_3"/>
</dbReference>
<dbReference type="EMBL" id="JAFBCY010000003">
    <property type="protein sequence ID" value="MBM7852782.1"/>
    <property type="molecule type" value="Genomic_DNA"/>
</dbReference>
<evidence type="ECO:0000259" key="6">
    <source>
        <dbReference type="PROSITE" id="PS50110"/>
    </source>
</evidence>
<dbReference type="AlphaFoldDB" id="A0A9W6IWN1"/>
<dbReference type="Pfam" id="PF08448">
    <property type="entry name" value="PAS_4"/>
    <property type="match status" value="1"/>
</dbReference>
<keyword evidence="11" id="KW-1185">Reference proteome</keyword>
<dbReference type="CDD" id="cd00082">
    <property type="entry name" value="HisKA"/>
    <property type="match status" value="1"/>
</dbReference>
<evidence type="ECO:0000313" key="9">
    <source>
        <dbReference type="EMBL" id="GLK56992.1"/>
    </source>
</evidence>
<evidence type="ECO:0000259" key="8">
    <source>
        <dbReference type="PROSITE" id="PS50113"/>
    </source>
</evidence>
<dbReference type="EMBL" id="BSFF01000003">
    <property type="protein sequence ID" value="GLK56992.1"/>
    <property type="molecule type" value="Genomic_DNA"/>
</dbReference>
<dbReference type="InterPro" id="IPR001789">
    <property type="entry name" value="Sig_transdc_resp-reg_receiver"/>
</dbReference>
<dbReference type="Gene3D" id="1.10.287.130">
    <property type="match status" value="1"/>
</dbReference>
<dbReference type="PROSITE" id="PS50110">
    <property type="entry name" value="RESPONSE_REGULATORY"/>
    <property type="match status" value="2"/>
</dbReference>
<feature type="domain" description="Histidine kinase" evidence="5">
    <location>
        <begin position="319"/>
        <end position="538"/>
    </location>
</feature>
<dbReference type="SMART" id="SM00448">
    <property type="entry name" value="REC"/>
    <property type="match status" value="2"/>
</dbReference>
<gene>
    <name evidence="9" type="ORF">GCM10008170_30110</name>
    <name evidence="10" type="ORF">JOD31_003024</name>
</gene>
<evidence type="ECO:0000313" key="10">
    <source>
        <dbReference type="EMBL" id="MBM7852782.1"/>
    </source>
</evidence>
<evidence type="ECO:0000259" key="5">
    <source>
        <dbReference type="PROSITE" id="PS50109"/>
    </source>
</evidence>
<dbReference type="InterPro" id="IPR001610">
    <property type="entry name" value="PAC"/>
</dbReference>
<dbReference type="CDD" id="cd00130">
    <property type="entry name" value="PAS"/>
    <property type="match status" value="2"/>
</dbReference>
<dbReference type="PRINTS" id="PR00344">
    <property type="entry name" value="BCTRLSENSOR"/>
</dbReference>
<dbReference type="InterPro" id="IPR000700">
    <property type="entry name" value="PAS-assoc_C"/>
</dbReference>
<dbReference type="SMART" id="SM00086">
    <property type="entry name" value="PAC"/>
    <property type="match status" value="2"/>
</dbReference>
<protein>
    <recommendedName>
        <fullName evidence="2">histidine kinase</fullName>
        <ecNumber evidence="2">2.7.13.3</ecNumber>
    </recommendedName>
</protein>
<dbReference type="GO" id="GO:0000155">
    <property type="term" value="F:phosphorelay sensor kinase activity"/>
    <property type="evidence" value="ECO:0007669"/>
    <property type="project" value="InterPro"/>
</dbReference>
<dbReference type="SUPFAM" id="SSF47384">
    <property type="entry name" value="Homodimeric domain of signal transducing histidine kinase"/>
    <property type="match status" value="1"/>
</dbReference>
<reference evidence="9" key="3">
    <citation type="submission" date="2023-01" db="EMBL/GenBank/DDBJ databases">
        <authorList>
            <person name="Sun Q."/>
            <person name="Evtushenko L."/>
        </authorList>
    </citation>
    <scope>NUCLEOTIDE SEQUENCE</scope>
    <source>
        <strain evidence="9">VKM B-1606</strain>
    </source>
</reference>
<accession>A0A9W6IWN1</accession>
<dbReference type="EC" id="2.7.13.3" evidence="2"/>
<dbReference type="PROSITE" id="PS50112">
    <property type="entry name" value="PAS"/>
    <property type="match status" value="1"/>
</dbReference>
<dbReference type="InterPro" id="IPR013656">
    <property type="entry name" value="PAS_4"/>
</dbReference>
<sequence>METELRRKLAESEARFAALAEAMPHMVWSTDAEGVADYYNSCWHDYTGMPVHRDGRNVWTDYVHPDDVEPAEDAWRRSLASGEPYSTEYRLRRAGDGAWRWFLARARAVRDAEGEIVRWFGASTDIDDVVRAREELAGRRRELERIAADRAADLVDAERRLEVEIAGRRSIETERAEVDALYAAYIDNTTDGVFVIEAAPDGRVVVETVNRVIERAFAIRRDEVRGLSLRLMLGAAAADRLAANLAECLRTKKPVRYEETVERDGGERVFEVTLAPVTIGPARSTRIVGSARDLTERRRAEQQLRQAQKMEAVGQLTGGIAHDFNNLLQVVKGNLDLLALDLAGPAAALRTPQIERRLRDAMAGAARGAKLTRQLLAFSRRQPLAPKAVAVAELVASMLDLLQRTLGETVIVRIDVAPPHWTALVDPAQLENAVLNLAINARDAMPGGGTLDIAVRNLVDPVDGDRLEIRVADSGTGMDARTLSRVFEPFFSTKPEGKGTGLGLPQVQGFIEQSNGRIEIESLPGAGTTVRLSLPRTHAAPAAAEEAPGIEDMRGRGESILVVEDDDAVRRAVADLLAALGYAVTAAGSTREAAALLERGERFDLLLSDVVMPGQPNPPELAREAQATRPELKVLFMSGYAEDVVVHHGRIDADIHLIQKPYRQDELAVRLRRLLDASAPPPEPRAVRAGPVTVLLVEDDALIAMGVADLLASFGHQVIEARTAADAQAVIREGKPVDLVLADLGLPDMDGDALARWCRDERPNLPVVFATGRADFELGAAFDDGPTQVVTKPFDGLTLRAALDACLA</sequence>
<dbReference type="PANTHER" id="PTHR43065:SF42">
    <property type="entry name" value="TWO-COMPONENT SENSOR PPRA"/>
    <property type="match status" value="1"/>
</dbReference>
<feature type="domain" description="PAC" evidence="8">
    <location>
        <begin position="251"/>
        <end position="306"/>
    </location>
</feature>
<dbReference type="Gene3D" id="3.30.565.10">
    <property type="entry name" value="Histidine kinase-like ATPase, C-terminal domain"/>
    <property type="match status" value="1"/>
</dbReference>
<dbReference type="InterPro" id="IPR036097">
    <property type="entry name" value="HisK_dim/P_sf"/>
</dbReference>
<dbReference type="InterPro" id="IPR035965">
    <property type="entry name" value="PAS-like_dom_sf"/>
</dbReference>
<dbReference type="PROSITE" id="PS50113">
    <property type="entry name" value="PAC"/>
    <property type="match status" value="2"/>
</dbReference>
<dbReference type="InterPro" id="IPR005467">
    <property type="entry name" value="His_kinase_dom"/>
</dbReference>
<feature type="domain" description="PAC" evidence="8">
    <location>
        <begin position="85"/>
        <end position="138"/>
    </location>
</feature>
<dbReference type="Pfam" id="PF00072">
    <property type="entry name" value="Response_reg"/>
    <property type="match status" value="2"/>
</dbReference>
<evidence type="ECO:0000256" key="3">
    <source>
        <dbReference type="ARBA" id="ARBA00022553"/>
    </source>
</evidence>
<comment type="catalytic activity">
    <reaction evidence="1">
        <text>ATP + protein L-histidine = ADP + protein N-phospho-L-histidine.</text>
        <dbReference type="EC" id="2.7.13.3"/>
    </reaction>
</comment>
<dbReference type="Gene3D" id="3.30.450.20">
    <property type="entry name" value="PAS domain"/>
    <property type="match status" value="2"/>
</dbReference>
<organism evidence="9 12">
    <name type="scientific">Methylopila capsulata</name>
    <dbReference type="NCBI Taxonomy" id="61654"/>
    <lineage>
        <taxon>Bacteria</taxon>
        <taxon>Pseudomonadati</taxon>
        <taxon>Pseudomonadota</taxon>
        <taxon>Alphaproteobacteria</taxon>
        <taxon>Hyphomicrobiales</taxon>
        <taxon>Methylopilaceae</taxon>
        <taxon>Methylopila</taxon>
    </lineage>
</organism>
<evidence type="ECO:0000256" key="2">
    <source>
        <dbReference type="ARBA" id="ARBA00012438"/>
    </source>
</evidence>
<dbReference type="Proteomes" id="UP001143400">
    <property type="component" value="Unassembled WGS sequence"/>
</dbReference>
<dbReference type="RefSeq" id="WP_271206192.1">
    <property type="nucleotide sequence ID" value="NZ_BSFF01000003.1"/>
</dbReference>
<feature type="modified residue" description="4-aspartylphosphate" evidence="4">
    <location>
        <position position="743"/>
    </location>
</feature>
<evidence type="ECO:0000256" key="1">
    <source>
        <dbReference type="ARBA" id="ARBA00000085"/>
    </source>
</evidence>
<dbReference type="InterPro" id="IPR003661">
    <property type="entry name" value="HisK_dim/P_dom"/>
</dbReference>
<dbReference type="Pfam" id="PF08447">
    <property type="entry name" value="PAS_3"/>
    <property type="match status" value="1"/>
</dbReference>
<dbReference type="Pfam" id="PF02518">
    <property type="entry name" value="HATPase_c"/>
    <property type="match status" value="1"/>
</dbReference>
<dbReference type="SMART" id="SM00388">
    <property type="entry name" value="HisKA"/>
    <property type="match status" value="1"/>
</dbReference>
<dbReference type="InterPro" id="IPR000014">
    <property type="entry name" value="PAS"/>
</dbReference>
<evidence type="ECO:0000313" key="12">
    <source>
        <dbReference type="Proteomes" id="UP001143400"/>
    </source>
</evidence>
<reference evidence="10 11" key="2">
    <citation type="submission" date="2021-01" db="EMBL/GenBank/DDBJ databases">
        <title>Genomic Encyclopedia of Type Strains, Phase IV (KMG-IV): sequencing the most valuable type-strain genomes for metagenomic binning, comparative biology and taxonomic classification.</title>
        <authorList>
            <person name="Goeker M."/>
        </authorList>
    </citation>
    <scope>NUCLEOTIDE SEQUENCE [LARGE SCALE GENOMIC DNA]</scope>
    <source>
        <strain evidence="10 11">DSM 6130</strain>
    </source>
</reference>
<dbReference type="InterPro" id="IPR011006">
    <property type="entry name" value="CheY-like_superfamily"/>
</dbReference>
<dbReference type="FunFam" id="3.30.450.20:FF:000099">
    <property type="entry name" value="Sensory box sensor histidine kinase"/>
    <property type="match status" value="1"/>
</dbReference>
<reference evidence="9" key="1">
    <citation type="journal article" date="2014" name="Int. J. Syst. Evol. Microbiol.">
        <title>Complete genome sequence of Corynebacterium casei LMG S-19264T (=DSM 44701T), isolated from a smear-ripened cheese.</title>
        <authorList>
            <consortium name="US DOE Joint Genome Institute (JGI-PGF)"/>
            <person name="Walter F."/>
            <person name="Albersmeier A."/>
            <person name="Kalinowski J."/>
            <person name="Ruckert C."/>
        </authorList>
    </citation>
    <scope>NUCLEOTIDE SEQUENCE</scope>
    <source>
        <strain evidence="9">VKM B-1606</strain>
    </source>
</reference>
<dbReference type="SMART" id="SM00091">
    <property type="entry name" value="PAS"/>
    <property type="match status" value="2"/>
</dbReference>
<dbReference type="InterPro" id="IPR003594">
    <property type="entry name" value="HATPase_dom"/>
</dbReference>
<proteinExistence type="predicted"/>
<dbReference type="Proteomes" id="UP000758856">
    <property type="component" value="Unassembled WGS sequence"/>
</dbReference>
<dbReference type="InterPro" id="IPR036890">
    <property type="entry name" value="HATPase_C_sf"/>
</dbReference>
<dbReference type="SUPFAM" id="SSF52172">
    <property type="entry name" value="CheY-like"/>
    <property type="match status" value="2"/>
</dbReference>
<dbReference type="Gene3D" id="3.40.50.2300">
    <property type="match status" value="2"/>
</dbReference>
<dbReference type="SMART" id="SM00387">
    <property type="entry name" value="HATPase_c"/>
    <property type="match status" value="1"/>
</dbReference>
<name>A0A9W6IWN1_9HYPH</name>
<evidence type="ECO:0000313" key="11">
    <source>
        <dbReference type="Proteomes" id="UP000758856"/>
    </source>
</evidence>
<comment type="caution">
    <text evidence="9">The sequence shown here is derived from an EMBL/GenBank/DDBJ whole genome shotgun (WGS) entry which is preliminary data.</text>
</comment>
<dbReference type="SUPFAM" id="SSF55785">
    <property type="entry name" value="PYP-like sensor domain (PAS domain)"/>
    <property type="match status" value="2"/>
</dbReference>